<dbReference type="AlphaFoldDB" id="Q847U0"/>
<proteinExistence type="predicted"/>
<reference evidence="1" key="1">
    <citation type="journal article" date="2003" name="J. Bacteriol.">
        <title>Identification and characterization of phytoplasmal genes, employing a novel method of isolating phytoplasmal genomic DNA.</title>
        <authorList>
            <person name="Melamed S."/>
            <person name="Tanne E."/>
            <person name="Ben-Haim R."/>
            <person name="Edelbaum O."/>
            <person name="Yogev D."/>
            <person name="Sela I."/>
        </authorList>
    </citation>
    <scope>NUCLEOTIDE SEQUENCE</scope>
</reference>
<organism evidence="1">
    <name type="scientific">Aster yellows phytoplasma</name>
    <dbReference type="NCBI Taxonomy" id="35779"/>
    <lineage>
        <taxon>Bacteria</taxon>
        <taxon>Bacillati</taxon>
        <taxon>Mycoplasmatota</taxon>
        <taxon>Mollicutes</taxon>
        <taxon>Acholeplasmatales</taxon>
        <taxon>Acholeplasmataceae</taxon>
        <taxon>Candidatus Phytoplasma</taxon>
        <taxon>16SrI (Aster yellows group)</taxon>
    </lineage>
</organism>
<sequence length="49" mass="5612">MDNKKRKVDSENRQFLPEWTDQYLFILSNKSGAVPVGLICQQTVSIVKS</sequence>
<protein>
    <submittedName>
        <fullName evidence="1">Gtf2ird2</fullName>
    </submittedName>
</protein>
<evidence type="ECO:0000313" key="1">
    <source>
        <dbReference type="EMBL" id="AAO61946.1"/>
    </source>
</evidence>
<accession>Q847U0</accession>
<dbReference type="EMBL" id="AY191278">
    <property type="protein sequence ID" value="AAO61946.1"/>
    <property type="molecule type" value="Genomic_DNA"/>
</dbReference>
<name>Q847U0_ASTYP</name>